<evidence type="ECO:0000313" key="4">
    <source>
        <dbReference type="Proteomes" id="UP000292027"/>
    </source>
</evidence>
<dbReference type="Proteomes" id="UP000292027">
    <property type="component" value="Unassembled WGS sequence"/>
</dbReference>
<feature type="transmembrane region" description="Helical" evidence="2">
    <location>
        <begin position="20"/>
        <end position="38"/>
    </location>
</feature>
<keyword evidence="4" id="KW-1185">Reference proteome</keyword>
<comment type="caution">
    <text evidence="3">The sequence shown here is derived from an EMBL/GenBank/DDBJ whole genome shotgun (WGS) entry which is preliminary data.</text>
</comment>
<organism evidence="3 4">
    <name type="scientific">Kribbella rubisoli</name>
    <dbReference type="NCBI Taxonomy" id="3075929"/>
    <lineage>
        <taxon>Bacteria</taxon>
        <taxon>Bacillati</taxon>
        <taxon>Actinomycetota</taxon>
        <taxon>Actinomycetes</taxon>
        <taxon>Propionibacteriales</taxon>
        <taxon>Kribbellaceae</taxon>
        <taxon>Kribbella</taxon>
    </lineage>
</organism>
<sequence>MTATTSLLTAEIDPNTVKPGWVALLIVLALGAATVLLWRNMGKQLKRIDVDRAGADGPAPSGDPASPDSSPSQDGDAAPTTSALTPTETPTETSPATDAASGDSKESKEHSQH</sequence>
<dbReference type="AlphaFoldDB" id="A0A4Q7X736"/>
<reference evidence="3 4" key="1">
    <citation type="journal article" date="2015" name="Stand. Genomic Sci.">
        <title>Genomic Encyclopedia of Bacterial and Archaeal Type Strains, Phase III: the genomes of soil and plant-associated and newly described type strains.</title>
        <authorList>
            <person name="Whitman W.B."/>
            <person name="Woyke T."/>
            <person name="Klenk H.P."/>
            <person name="Zhou Y."/>
            <person name="Lilburn T.G."/>
            <person name="Beck B.J."/>
            <person name="De Vos P."/>
            <person name="Vandamme P."/>
            <person name="Eisen J.A."/>
            <person name="Garrity G."/>
            <person name="Hugenholtz P."/>
            <person name="Kyrpides N.C."/>
        </authorList>
    </citation>
    <scope>NUCLEOTIDE SEQUENCE [LARGE SCALE GENOMIC DNA]</scope>
    <source>
        <strain evidence="3 4">VKM Ac-2540</strain>
    </source>
</reference>
<keyword evidence="2" id="KW-1133">Transmembrane helix</keyword>
<accession>A0A4Q7X736</accession>
<evidence type="ECO:0000313" key="3">
    <source>
        <dbReference type="EMBL" id="RZU18900.1"/>
    </source>
</evidence>
<keyword evidence="2" id="KW-0472">Membrane</keyword>
<proteinExistence type="predicted"/>
<dbReference type="EMBL" id="SHKR01000011">
    <property type="protein sequence ID" value="RZU18900.1"/>
    <property type="molecule type" value="Genomic_DNA"/>
</dbReference>
<feature type="compositionally biased region" description="Low complexity" evidence="1">
    <location>
        <begin position="55"/>
        <end position="100"/>
    </location>
</feature>
<dbReference type="RefSeq" id="WP_130440342.1">
    <property type="nucleotide sequence ID" value="NZ_SHKR01000011.1"/>
</dbReference>
<keyword evidence="2" id="KW-0812">Transmembrane</keyword>
<name>A0A4Q7X736_9ACTN</name>
<evidence type="ECO:0000256" key="2">
    <source>
        <dbReference type="SAM" id="Phobius"/>
    </source>
</evidence>
<protein>
    <submittedName>
        <fullName evidence="3">Uncharacterized protein</fullName>
    </submittedName>
</protein>
<feature type="compositionally biased region" description="Basic and acidic residues" evidence="1">
    <location>
        <begin position="103"/>
        <end position="113"/>
    </location>
</feature>
<feature type="region of interest" description="Disordered" evidence="1">
    <location>
        <begin position="49"/>
        <end position="113"/>
    </location>
</feature>
<evidence type="ECO:0000256" key="1">
    <source>
        <dbReference type="SAM" id="MobiDB-lite"/>
    </source>
</evidence>
<gene>
    <name evidence="3" type="ORF">EV645_1100</name>
</gene>